<gene>
    <name evidence="2" type="ORF">M9Y10_009432</name>
</gene>
<protein>
    <recommendedName>
        <fullName evidence="1">DDE-1 domain-containing protein</fullName>
    </recommendedName>
</protein>
<name>A0ABR2IPQ4_9EUKA</name>
<feature type="domain" description="DDE-1" evidence="1">
    <location>
        <begin position="31"/>
        <end position="159"/>
    </location>
</feature>
<evidence type="ECO:0000313" key="2">
    <source>
        <dbReference type="EMBL" id="KAK8866469.1"/>
    </source>
</evidence>
<comment type="caution">
    <text evidence="2">The sequence shown here is derived from an EMBL/GenBank/DDBJ whole genome shotgun (WGS) entry which is preliminary data.</text>
</comment>
<evidence type="ECO:0000313" key="3">
    <source>
        <dbReference type="Proteomes" id="UP001470230"/>
    </source>
</evidence>
<evidence type="ECO:0000259" key="1">
    <source>
        <dbReference type="Pfam" id="PF03184"/>
    </source>
</evidence>
<organism evidence="2 3">
    <name type="scientific">Tritrichomonas musculus</name>
    <dbReference type="NCBI Taxonomy" id="1915356"/>
    <lineage>
        <taxon>Eukaryota</taxon>
        <taxon>Metamonada</taxon>
        <taxon>Parabasalia</taxon>
        <taxon>Tritrichomonadida</taxon>
        <taxon>Tritrichomonadidae</taxon>
        <taxon>Tritrichomonas</taxon>
    </lineage>
</organism>
<dbReference type="EMBL" id="JAPFFF010000015">
    <property type="protein sequence ID" value="KAK8866469.1"/>
    <property type="molecule type" value="Genomic_DNA"/>
</dbReference>
<reference evidence="2 3" key="1">
    <citation type="submission" date="2024-04" db="EMBL/GenBank/DDBJ databases">
        <title>Tritrichomonas musculus Genome.</title>
        <authorList>
            <person name="Alves-Ferreira E."/>
            <person name="Grigg M."/>
            <person name="Lorenzi H."/>
            <person name="Galac M."/>
        </authorList>
    </citation>
    <scope>NUCLEOTIDE SEQUENCE [LARGE SCALE GENOMIC DNA]</scope>
    <source>
        <strain evidence="2 3">EAF2021</strain>
    </source>
</reference>
<dbReference type="InterPro" id="IPR004875">
    <property type="entry name" value="DDE_SF_endonuclease_dom"/>
</dbReference>
<keyword evidence="3" id="KW-1185">Reference proteome</keyword>
<dbReference type="Pfam" id="PF03184">
    <property type="entry name" value="DDE_1"/>
    <property type="match status" value="1"/>
</dbReference>
<sequence>MLQSLFRNKVISNHKYGPSLKKYIDVPHITCMCAHTADGTALPLYIILPSSKQSLPDEQNDFSDSGKAWFATIKSGWMTQDLFLLYTINLINWITEYRKTLACNLRNPLSLLILDGDGSRECPLALQMLYMNLIDVLVLPAHTTHITQMFDVCLASPLNMGSFFKNYFLLK</sequence>
<proteinExistence type="predicted"/>
<accession>A0ABR2IPQ4</accession>
<dbReference type="Proteomes" id="UP001470230">
    <property type="component" value="Unassembled WGS sequence"/>
</dbReference>